<dbReference type="InterPro" id="IPR032710">
    <property type="entry name" value="NTF2-like_dom_sf"/>
</dbReference>
<dbReference type="InterPro" id="IPR048469">
    <property type="entry name" value="YchJ-like_M"/>
</dbReference>
<dbReference type="EMBL" id="BRVS01000008">
    <property type="protein sequence ID" value="GLB67767.1"/>
    <property type="molecule type" value="Genomic_DNA"/>
</dbReference>
<proteinExistence type="predicted"/>
<keyword evidence="3" id="KW-1185">Reference proteome</keyword>
<dbReference type="Gene3D" id="3.10.450.50">
    <property type="match status" value="1"/>
</dbReference>
<dbReference type="Pfam" id="PF17775">
    <property type="entry name" value="YchJ_M-like"/>
    <property type="match status" value="1"/>
</dbReference>
<accession>A0ABQ5MUU3</accession>
<evidence type="ECO:0000313" key="2">
    <source>
        <dbReference type="EMBL" id="GLB67767.1"/>
    </source>
</evidence>
<reference evidence="2 3" key="1">
    <citation type="journal article" date="2023" name="Int. J. Syst. Evol. Microbiol.">
        <title>Arthrobacter mangrovi sp. nov., an actinobacterium isolated from the rhizosphere of a mangrove.</title>
        <authorList>
            <person name="Hamada M."/>
            <person name="Saitou S."/>
            <person name="Enomoto N."/>
            <person name="Nanri K."/>
            <person name="Hidaka K."/>
            <person name="Miura T."/>
            <person name="Tamura T."/>
        </authorList>
    </citation>
    <scope>NUCLEOTIDE SEQUENCE [LARGE SCALE GENOMIC DNA]</scope>
    <source>
        <strain evidence="2 3">NBRC 112813</strain>
    </source>
</reference>
<sequence length="134" mass="14829">MFRAPIAPSDPCPCGSSAAYRDCCGRLHASLAEAATAEELMRSRYSAFVAGDSAYLLHSWSSETRPRSLELDPEQQWEGLELIRVVKGGPDDAAGKVEFRARFRAGGTVQDQHEVSTFVREDGRWVYRGALAHR</sequence>
<name>A0ABQ5MUU3_9MICC</name>
<dbReference type="SUPFAM" id="SSF103642">
    <property type="entry name" value="Sec-C motif"/>
    <property type="match status" value="1"/>
</dbReference>
<dbReference type="InterPro" id="IPR004027">
    <property type="entry name" value="SEC_C_motif"/>
</dbReference>
<protein>
    <submittedName>
        <fullName evidence="2">UPF0225 protein</fullName>
    </submittedName>
</protein>
<evidence type="ECO:0000313" key="3">
    <source>
        <dbReference type="Proteomes" id="UP001209654"/>
    </source>
</evidence>
<gene>
    <name evidence="2" type="ORF">AHIS1636_22070</name>
</gene>
<comment type="caution">
    <text evidence="2">The sequence shown here is derived from an EMBL/GenBank/DDBJ whole genome shotgun (WGS) entry which is preliminary data.</text>
</comment>
<dbReference type="Proteomes" id="UP001209654">
    <property type="component" value="Unassembled WGS sequence"/>
</dbReference>
<feature type="domain" description="YchJ-like middle NTF2-like" evidence="1">
    <location>
        <begin position="36"/>
        <end position="128"/>
    </location>
</feature>
<dbReference type="PANTHER" id="PTHR33747:SF1">
    <property type="entry name" value="ADENYLATE CYCLASE-ASSOCIATED CAP C-TERMINAL DOMAIN-CONTAINING PROTEIN"/>
    <property type="match status" value="1"/>
</dbReference>
<evidence type="ECO:0000259" key="1">
    <source>
        <dbReference type="Pfam" id="PF17775"/>
    </source>
</evidence>
<dbReference type="Pfam" id="PF02810">
    <property type="entry name" value="SEC-C"/>
    <property type="match status" value="1"/>
</dbReference>
<organism evidence="2 3">
    <name type="scientific">Arthrobacter mangrovi</name>
    <dbReference type="NCBI Taxonomy" id="2966350"/>
    <lineage>
        <taxon>Bacteria</taxon>
        <taxon>Bacillati</taxon>
        <taxon>Actinomycetota</taxon>
        <taxon>Actinomycetes</taxon>
        <taxon>Micrococcales</taxon>
        <taxon>Micrococcaceae</taxon>
        <taxon>Arthrobacter</taxon>
    </lineage>
</organism>
<dbReference type="SUPFAM" id="SSF54427">
    <property type="entry name" value="NTF2-like"/>
    <property type="match status" value="1"/>
</dbReference>
<dbReference type="PANTHER" id="PTHR33747">
    <property type="entry name" value="UPF0225 PROTEIN SCO1677"/>
    <property type="match status" value="1"/>
</dbReference>
<dbReference type="RefSeq" id="WP_264795862.1">
    <property type="nucleotide sequence ID" value="NZ_BRVS01000008.1"/>
</dbReference>